<name>A0A8E2U2W6_9GAMM</name>
<comment type="caution">
    <text evidence="4">The sequence shown here is derived from an EMBL/GenBank/DDBJ whole genome shotgun (WGS) entry which is preliminary data.</text>
</comment>
<keyword evidence="1" id="KW-0175">Coiled coil</keyword>
<dbReference type="Gene3D" id="3.40.50.410">
    <property type="entry name" value="von Willebrand factor, type A domain"/>
    <property type="match status" value="1"/>
</dbReference>
<dbReference type="AlphaFoldDB" id="A0A8E2U2W6"/>
<evidence type="ECO:0000256" key="2">
    <source>
        <dbReference type="SAM" id="MobiDB-lite"/>
    </source>
</evidence>
<evidence type="ECO:0000313" key="4">
    <source>
        <dbReference type="EMBL" id="PNF78431.1"/>
    </source>
</evidence>
<accession>A0A8E2U2W6</accession>
<dbReference type="PANTHER" id="PTHR41248">
    <property type="entry name" value="NORD PROTEIN"/>
    <property type="match status" value="1"/>
</dbReference>
<dbReference type="InterPro" id="IPR036465">
    <property type="entry name" value="vWFA_dom_sf"/>
</dbReference>
<keyword evidence="5" id="KW-1185">Reference proteome</keyword>
<proteinExistence type="predicted"/>
<feature type="coiled-coil region" evidence="1">
    <location>
        <begin position="413"/>
        <end position="440"/>
    </location>
</feature>
<dbReference type="RefSeq" id="WP_102827662.1">
    <property type="nucleotide sequence ID" value="NZ_CP065721.1"/>
</dbReference>
<feature type="region of interest" description="Disordered" evidence="2">
    <location>
        <begin position="349"/>
        <end position="368"/>
    </location>
</feature>
<dbReference type="InterPro" id="IPR051928">
    <property type="entry name" value="NorD/CobT"/>
</dbReference>
<dbReference type="InterPro" id="IPR002035">
    <property type="entry name" value="VWF_A"/>
</dbReference>
<gene>
    <name evidence="4" type="ORF">CXK95_03795</name>
</gene>
<evidence type="ECO:0000256" key="1">
    <source>
        <dbReference type="SAM" id="Coils"/>
    </source>
</evidence>
<feature type="domain" description="VWFA" evidence="3">
    <location>
        <begin position="478"/>
        <end position="661"/>
    </location>
</feature>
<reference evidence="4 5" key="1">
    <citation type="submission" date="2018-01" db="EMBL/GenBank/DDBJ databases">
        <title>Denitrification phenotypes of diverse strains of Pseudomonas stutzeri.</title>
        <authorList>
            <person name="Milligan D.A."/>
            <person name="Bergaust L."/>
            <person name="Bakken L.R."/>
            <person name="Frostegard A."/>
        </authorList>
    </citation>
    <scope>NUCLEOTIDE SEQUENCE [LARGE SCALE GENOMIC DNA]</scope>
    <source>
        <strain evidence="4 5">DSM 50238</strain>
    </source>
</reference>
<dbReference type="SMART" id="SM00327">
    <property type="entry name" value="VWA"/>
    <property type="match status" value="1"/>
</dbReference>
<evidence type="ECO:0000313" key="5">
    <source>
        <dbReference type="Proteomes" id="UP000235881"/>
    </source>
</evidence>
<evidence type="ECO:0000259" key="3">
    <source>
        <dbReference type="SMART" id="SM00327"/>
    </source>
</evidence>
<feature type="region of interest" description="Disordered" evidence="2">
    <location>
        <begin position="255"/>
        <end position="328"/>
    </location>
</feature>
<protein>
    <recommendedName>
        <fullName evidence="3">VWFA domain-containing protein</fullName>
    </recommendedName>
</protein>
<feature type="compositionally biased region" description="Low complexity" evidence="2">
    <location>
        <begin position="258"/>
        <end position="275"/>
    </location>
</feature>
<dbReference type="PANTHER" id="PTHR41248:SF1">
    <property type="entry name" value="NORD PROTEIN"/>
    <property type="match status" value="1"/>
</dbReference>
<dbReference type="EMBL" id="POUK01000001">
    <property type="protein sequence ID" value="PNF78431.1"/>
    <property type="molecule type" value="Genomic_DNA"/>
</dbReference>
<organism evidence="4 5">
    <name type="scientific">Stutzerimonas degradans</name>
    <dbReference type="NCBI Taxonomy" id="2968968"/>
    <lineage>
        <taxon>Bacteria</taxon>
        <taxon>Pseudomonadati</taxon>
        <taxon>Pseudomonadota</taxon>
        <taxon>Gammaproteobacteria</taxon>
        <taxon>Pseudomonadales</taxon>
        <taxon>Pseudomonadaceae</taxon>
        <taxon>Stutzerimonas</taxon>
    </lineage>
</organism>
<dbReference type="CDD" id="cd01454">
    <property type="entry name" value="vWA_norD_type"/>
    <property type="match status" value="1"/>
</dbReference>
<dbReference type="Proteomes" id="UP000235881">
    <property type="component" value="Unassembled WGS sequence"/>
</dbReference>
<dbReference type="SUPFAM" id="SSF53300">
    <property type="entry name" value="vWA-like"/>
    <property type="match status" value="1"/>
</dbReference>
<sequence>MAEAEDVVTDVARHATVYVQALWRRRRESAAPARPTLADVADHLDLLLHASLGQRFTLRAAQPPAPPTLLEKLFRRVEAPYLQHAVPATDGRTIWLPARLDTADPADARTLYRTLALQQAVRARRGAAALVQRIESPLQRSLFVLLEAWAADTHLIAQLPGLRAAIQQQRNQLLAARPPLARFSAARQPLEAFLRRLLQSPSDAAPDELPTCFDGHQALQLAARLAARLYPHGEPAGATLLPDLWTGELRAPSRLDPLDATTTAPDPAAAPPRSARLPRRPQVREAADDEDDDTQPGIWMVQPSPPLEHAEDPLGMQRPSDRDEATAAEDFADSLSELNEARLVVSPGSPKEVLLSDDPPEPRARCTRDTPNATAALRYPEWDYRSRSYRHPGAQVLLLPAPPGPQQWIEQTLERHRSMLATIRRQFEQLSARRLRLRRQLDGDEVDLDAYLDGLAEARAGLSMPQALYQTQRLQQHDLAIMLLVDASGSTDGWLSNHRRVIDVEREALLLVCLALDGLGEPYSVQSFSGQGPNAVTVRSLKAFGERYGESVGRRIAGLEPEHYTRAGTAIRHASSLLMQQPATHRLLLLLSDGKPNDVDEYEGRYGVEDLRQSITEARLQGIRPFCLTIDRQAASYLPAVFGVHQYALLPKPELLPRVLLDWLRRLIAA</sequence>